<keyword evidence="3 9" id="KW-0963">Cytoplasm</keyword>
<keyword evidence="13" id="KW-1185">Reference proteome</keyword>
<comment type="caution">
    <text evidence="12">The sequence shown here is derived from an EMBL/GenBank/DDBJ whole genome shotgun (WGS) entry which is preliminary data.</text>
</comment>
<dbReference type="RefSeq" id="WP_168057811.1">
    <property type="nucleotide sequence ID" value="NZ_VTOW01000001.1"/>
</dbReference>
<evidence type="ECO:0000256" key="4">
    <source>
        <dbReference type="ARBA" id="ARBA00022741"/>
    </source>
</evidence>
<dbReference type="InterPro" id="IPR013757">
    <property type="entry name" value="Topo_IIA_A_a_sf"/>
</dbReference>
<evidence type="ECO:0000256" key="10">
    <source>
        <dbReference type="PROSITE-ProRule" id="PRU01384"/>
    </source>
</evidence>
<dbReference type="SMART" id="SM00434">
    <property type="entry name" value="TOP4c"/>
    <property type="match status" value="1"/>
</dbReference>
<keyword evidence="6 9" id="KW-0799">Topoisomerase</keyword>
<evidence type="ECO:0000256" key="6">
    <source>
        <dbReference type="ARBA" id="ARBA00023029"/>
    </source>
</evidence>
<dbReference type="GO" id="GO:0003677">
    <property type="term" value="F:DNA binding"/>
    <property type="evidence" value="ECO:0007669"/>
    <property type="project" value="UniProtKB-UniRule"/>
</dbReference>
<feature type="active site" description="O-(5'-phospho-DNA)-tyrosine intermediate" evidence="9 10">
    <location>
        <position position="121"/>
    </location>
</feature>
<dbReference type="Gene3D" id="1.10.268.10">
    <property type="entry name" value="Topoisomerase, domain 3"/>
    <property type="match status" value="1"/>
</dbReference>
<dbReference type="Pfam" id="PF03989">
    <property type="entry name" value="DNA_gyraseA_C"/>
    <property type="match status" value="6"/>
</dbReference>
<dbReference type="InterPro" id="IPR006691">
    <property type="entry name" value="GyrA/parC_rep"/>
</dbReference>
<comment type="subcellular location">
    <subcellularLocation>
        <location evidence="9">Cytoplasm</location>
    </subcellularLocation>
</comment>
<dbReference type="AlphaFoldDB" id="A0A7X6DM98"/>
<evidence type="ECO:0000256" key="3">
    <source>
        <dbReference type="ARBA" id="ARBA00022490"/>
    </source>
</evidence>
<comment type="function">
    <text evidence="9">A type II topoisomerase that negatively supercoils closed circular double-stranded (ds) DNA in an ATP-dependent manner to modulate DNA topology and maintain chromosomes in an underwound state. Negative supercoiling favors strand separation, and DNA replication, transcription, recombination and repair, all of which involve strand separation. Also able to catalyze the interconversion of other topological isomers of dsDNA rings, including catenanes and knotted rings. Type II topoisomerases break and join 2 DNA strands simultaneously in an ATP-dependent manner.</text>
</comment>
<organism evidence="12 13">
    <name type="scientific">Candidatus Manganitrophus noduliformans</name>
    <dbReference type="NCBI Taxonomy" id="2606439"/>
    <lineage>
        <taxon>Bacteria</taxon>
        <taxon>Pseudomonadati</taxon>
        <taxon>Nitrospirota</taxon>
        <taxon>Nitrospiria</taxon>
        <taxon>Candidatus Troglogloeales</taxon>
        <taxon>Candidatus Manganitrophaceae</taxon>
        <taxon>Candidatus Manganitrophus</taxon>
    </lineage>
</organism>
<dbReference type="InterPro" id="IPR035516">
    <property type="entry name" value="Gyrase/topoIV_suA_C"/>
</dbReference>
<keyword evidence="8 9" id="KW-0413">Isomerase</keyword>
<evidence type="ECO:0000256" key="5">
    <source>
        <dbReference type="ARBA" id="ARBA00022840"/>
    </source>
</evidence>
<feature type="short sequence motif" description="GyrA-box" evidence="9">
    <location>
        <begin position="525"/>
        <end position="531"/>
    </location>
</feature>
<dbReference type="FunFam" id="1.10.268.10:FF:000001">
    <property type="entry name" value="DNA gyrase subunit A"/>
    <property type="match status" value="1"/>
</dbReference>
<comment type="miscellaneous">
    <text evidence="9">Few gyrases are as efficient as E.coli at forming negative supercoils. Not all organisms have 2 type II topoisomerases; in organisms with a single type II topoisomerase this enzyme also has to decatenate newly replicated chromosomes.</text>
</comment>
<dbReference type="InterPro" id="IPR002205">
    <property type="entry name" value="Topo_IIA_dom_A"/>
</dbReference>
<dbReference type="GO" id="GO:0006265">
    <property type="term" value="P:DNA topological change"/>
    <property type="evidence" value="ECO:0007669"/>
    <property type="project" value="UniProtKB-UniRule"/>
</dbReference>
<dbReference type="PROSITE" id="PS52040">
    <property type="entry name" value="TOPO_IIA"/>
    <property type="match status" value="1"/>
</dbReference>
<name>A0A7X6DM98_9BACT</name>
<dbReference type="GO" id="GO:0006261">
    <property type="term" value="P:DNA-templated DNA replication"/>
    <property type="evidence" value="ECO:0007669"/>
    <property type="project" value="UniProtKB-UniRule"/>
</dbReference>
<dbReference type="NCBIfam" id="TIGR01063">
    <property type="entry name" value="gyrA"/>
    <property type="match status" value="1"/>
</dbReference>
<evidence type="ECO:0000313" key="12">
    <source>
        <dbReference type="EMBL" id="NKE69513.1"/>
    </source>
</evidence>
<dbReference type="GO" id="GO:0034335">
    <property type="term" value="F:DNA negative supercoiling activity"/>
    <property type="evidence" value="ECO:0007669"/>
    <property type="project" value="UniProtKB-ARBA"/>
</dbReference>
<evidence type="ECO:0000256" key="1">
    <source>
        <dbReference type="ARBA" id="ARBA00000185"/>
    </source>
</evidence>
<dbReference type="InterPro" id="IPR005743">
    <property type="entry name" value="GyrA"/>
</dbReference>
<dbReference type="GO" id="GO:0005737">
    <property type="term" value="C:cytoplasm"/>
    <property type="evidence" value="ECO:0007669"/>
    <property type="project" value="UniProtKB-SubCell"/>
</dbReference>
<gene>
    <name evidence="9 12" type="primary">gyrA</name>
    <name evidence="12" type="ORF">MNODULE_01950</name>
</gene>
<dbReference type="Gene3D" id="3.90.199.10">
    <property type="entry name" value="Topoisomerase II, domain 5"/>
    <property type="match status" value="1"/>
</dbReference>
<evidence type="ECO:0000313" key="13">
    <source>
        <dbReference type="Proteomes" id="UP000534783"/>
    </source>
</evidence>
<dbReference type="PANTHER" id="PTHR43493:SF5">
    <property type="entry name" value="DNA GYRASE SUBUNIT A, CHLOROPLASTIC_MITOCHONDRIAL"/>
    <property type="match status" value="1"/>
</dbReference>
<sequence length="822" mass="91723">MPVDEQRNTVNLETEMKSAYINYAMSVIVGRALPDVRDGLKPVHRRILYAMFREGLLSNRRYSKSAGVVGEVIKKYHPHGDAAVYDAMVRMAQEFNMRYLLVDGQGNFGSIDGDPPAAYRYTEARLTKLAEEMLADIDMETVDFVPNFDESVVEPTVLPTRIPQLLMNGSSGIAVGMATNIPPHNLGELIDGLIQLLNDPALTVETLMQTIKGPDFPTAGFIYGTKGIQDAYQTGRGSIQLRARAVIEVSEKTEKETIVVTELPYQVNKARLIEKIAELIRDRKIEGISDLRDESDRDGMRIVIELKRGEIASIILNQLYKHTQMQSSFGVIMLSLVNNQPQVLNLKQMLQYFLDFRREVIIRRTRFELREAEARAHILEGLKIALDHLDEVIALIRSSPSPDEAKTGLMRRFGLSELQAQAILDMRLQRLTGLERDKLIAEYREVLQKIEQLKALLASDALIRKAIQDELTEIREKYADDRRTEILPEAGEIHIEDLIAPEEMVITVTHTGYIKRTPSSVYRSQRRGGKGKIGAGLKEEDFVEHLFAASTHDYLLFFTDAGRVYWLKVHQIPEAGRATKGKAIVNLLQIAQTEQITAILSVDQFQEGKFVVMATQKGLIKKTALSAYSNPRAGGIRAINLEEGDRLMAARLTSGNHEILLGTKHGLSIRFHEEEARAVGRVATGVWGIRLEEGDEVISAEVLAPNAQASIMTITEKGYGKRTELSEYRTQGRGGHGIITIQTSPRNGCVIAALQVKDEEEVMLVTTIGKILRLRAGDIRVIGRNTQGVRLIDLEGEERVCGVARLAEKGEREESADAGDDA</sequence>
<dbReference type="HAMAP" id="MF_01897">
    <property type="entry name" value="GyrA"/>
    <property type="match status" value="1"/>
</dbReference>
<keyword evidence="7 9" id="KW-0238">DNA-binding</keyword>
<dbReference type="GO" id="GO:0005694">
    <property type="term" value="C:chromosome"/>
    <property type="evidence" value="ECO:0007669"/>
    <property type="project" value="InterPro"/>
</dbReference>
<keyword evidence="4 9" id="KW-0547">Nucleotide-binding</keyword>
<dbReference type="Gene3D" id="3.30.1360.40">
    <property type="match status" value="1"/>
</dbReference>
<comment type="subunit">
    <text evidence="9">Heterotetramer, composed of two GyrA and two GyrB chains. In the heterotetramer, GyrA contains the active site tyrosine that forms a transient covalent intermediate with DNA, while GyrB binds cofactors and catalyzes ATP hydrolysis.</text>
</comment>
<comment type="catalytic activity">
    <reaction evidence="1 9 10">
        <text>ATP-dependent breakage, passage and rejoining of double-stranded DNA.</text>
        <dbReference type="EC" id="5.6.2.2"/>
    </reaction>
</comment>
<dbReference type="Proteomes" id="UP000534783">
    <property type="component" value="Unassembled WGS sequence"/>
</dbReference>
<dbReference type="InterPro" id="IPR013760">
    <property type="entry name" value="Topo_IIA-like_dom_sf"/>
</dbReference>
<dbReference type="EC" id="5.6.2.2" evidence="9"/>
<dbReference type="SUPFAM" id="SSF56719">
    <property type="entry name" value="Type II DNA topoisomerase"/>
    <property type="match status" value="1"/>
</dbReference>
<dbReference type="Pfam" id="PF00521">
    <property type="entry name" value="DNA_topoisoIV"/>
    <property type="match status" value="1"/>
</dbReference>
<proteinExistence type="inferred from homology"/>
<dbReference type="FunFam" id="3.90.199.10:FF:000001">
    <property type="entry name" value="DNA gyrase subunit A"/>
    <property type="match status" value="1"/>
</dbReference>
<protein>
    <recommendedName>
        <fullName evidence="9">DNA gyrase subunit A</fullName>
        <ecNumber evidence="9">5.6.2.2</ecNumber>
    </recommendedName>
</protein>
<dbReference type="FunFam" id="2.120.10.90:FF:000004">
    <property type="entry name" value="DNA gyrase subunit A"/>
    <property type="match status" value="1"/>
</dbReference>
<dbReference type="InterPro" id="IPR050220">
    <property type="entry name" value="Type_II_DNA_Topoisomerases"/>
</dbReference>
<comment type="similarity">
    <text evidence="2 9">Belongs to the type II topoisomerase GyrA/ParC subunit family.</text>
</comment>
<evidence type="ECO:0000256" key="9">
    <source>
        <dbReference type="HAMAP-Rule" id="MF_01897"/>
    </source>
</evidence>
<dbReference type="CDD" id="cd00187">
    <property type="entry name" value="TOP4c"/>
    <property type="match status" value="1"/>
</dbReference>
<dbReference type="NCBIfam" id="NF004043">
    <property type="entry name" value="PRK05560.1"/>
    <property type="match status" value="1"/>
</dbReference>
<reference evidence="12 13" key="1">
    <citation type="journal article" date="2020" name="Nature">
        <title>Bacterial chemolithoautotrophy via manganese oxidation.</title>
        <authorList>
            <person name="Yu H."/>
            <person name="Leadbetter J.R."/>
        </authorList>
    </citation>
    <scope>NUCLEOTIDE SEQUENCE [LARGE SCALE GENOMIC DNA]</scope>
    <source>
        <strain evidence="12 13">Mn-1</strain>
    </source>
</reference>
<dbReference type="InterPro" id="IPR013758">
    <property type="entry name" value="Topo_IIA_A/C_ab"/>
</dbReference>
<dbReference type="GO" id="GO:0005524">
    <property type="term" value="F:ATP binding"/>
    <property type="evidence" value="ECO:0007669"/>
    <property type="project" value="UniProtKB-UniRule"/>
</dbReference>
<dbReference type="PANTHER" id="PTHR43493">
    <property type="entry name" value="DNA GYRASE/TOPOISOMERASE SUBUNIT A"/>
    <property type="match status" value="1"/>
</dbReference>
<accession>A0A7X6DM98</accession>
<dbReference type="FunFam" id="3.30.1360.40:FF:000002">
    <property type="entry name" value="DNA gyrase subunit A"/>
    <property type="match status" value="1"/>
</dbReference>
<dbReference type="Gene3D" id="2.120.10.90">
    <property type="entry name" value="DNA gyrase/topoisomerase IV, subunit A, C-terminal"/>
    <property type="match status" value="1"/>
</dbReference>
<evidence type="ECO:0000256" key="7">
    <source>
        <dbReference type="ARBA" id="ARBA00023125"/>
    </source>
</evidence>
<evidence type="ECO:0000259" key="11">
    <source>
        <dbReference type="PROSITE" id="PS52040"/>
    </source>
</evidence>
<feature type="domain" description="Topo IIA-type catalytic" evidence="11">
    <location>
        <begin position="33"/>
        <end position="498"/>
    </location>
</feature>
<dbReference type="NCBIfam" id="NF004044">
    <property type="entry name" value="PRK05561.1"/>
    <property type="match status" value="1"/>
</dbReference>
<dbReference type="SUPFAM" id="SSF101904">
    <property type="entry name" value="GyrA/ParC C-terminal domain-like"/>
    <property type="match status" value="1"/>
</dbReference>
<evidence type="ECO:0000256" key="2">
    <source>
        <dbReference type="ARBA" id="ARBA00008263"/>
    </source>
</evidence>
<keyword evidence="5 9" id="KW-0067">ATP-binding</keyword>
<evidence type="ECO:0000256" key="8">
    <source>
        <dbReference type="ARBA" id="ARBA00023235"/>
    </source>
</evidence>
<dbReference type="GO" id="GO:0009330">
    <property type="term" value="C:DNA topoisomerase type II (double strand cut, ATP-hydrolyzing) complex"/>
    <property type="evidence" value="ECO:0007669"/>
    <property type="project" value="TreeGrafter"/>
</dbReference>
<dbReference type="EMBL" id="VTOW01000001">
    <property type="protein sequence ID" value="NKE69513.1"/>
    <property type="molecule type" value="Genomic_DNA"/>
</dbReference>